<evidence type="ECO:0000256" key="1">
    <source>
        <dbReference type="ARBA" id="ARBA00005988"/>
    </source>
</evidence>
<protein>
    <recommendedName>
        <fullName evidence="3">Peptidase M14 domain-containing protein</fullName>
    </recommendedName>
</protein>
<dbReference type="PANTHER" id="PTHR11532:SF62">
    <property type="entry name" value="CARBOXYPEPTIDASE D"/>
    <property type="match status" value="1"/>
</dbReference>
<evidence type="ECO:0000313" key="6">
    <source>
        <dbReference type="EMBL" id="CAF4874882.1"/>
    </source>
</evidence>
<evidence type="ECO:0000313" key="8">
    <source>
        <dbReference type="Proteomes" id="UP000681720"/>
    </source>
</evidence>
<proteinExistence type="inferred from homology"/>
<evidence type="ECO:0000313" key="5">
    <source>
        <dbReference type="EMBL" id="CAF4632337.1"/>
    </source>
</evidence>
<dbReference type="SUPFAM" id="SSF53187">
    <property type="entry name" value="Zn-dependent exopeptidases"/>
    <property type="match status" value="1"/>
</dbReference>
<dbReference type="GO" id="GO:0004181">
    <property type="term" value="F:metallocarboxypeptidase activity"/>
    <property type="evidence" value="ECO:0007669"/>
    <property type="project" value="InterPro"/>
</dbReference>
<dbReference type="EMBL" id="CAJOBH010097806">
    <property type="protein sequence ID" value="CAF4597808.1"/>
    <property type="molecule type" value="Genomic_DNA"/>
</dbReference>
<dbReference type="GO" id="GO:0016485">
    <property type="term" value="P:protein processing"/>
    <property type="evidence" value="ECO:0007669"/>
    <property type="project" value="TreeGrafter"/>
</dbReference>
<dbReference type="Gene3D" id="3.40.630.10">
    <property type="entry name" value="Zn peptidases"/>
    <property type="match status" value="1"/>
</dbReference>
<evidence type="ECO:0000313" key="4">
    <source>
        <dbReference type="EMBL" id="CAF4597808.1"/>
    </source>
</evidence>
<dbReference type="EMBL" id="CAJOBJ010187503">
    <property type="protein sequence ID" value="CAF4941361.1"/>
    <property type="molecule type" value="Genomic_DNA"/>
</dbReference>
<accession>A0A8S3CRX2</accession>
<dbReference type="GO" id="GO:0008270">
    <property type="term" value="F:zinc ion binding"/>
    <property type="evidence" value="ECO:0007669"/>
    <property type="project" value="InterPro"/>
</dbReference>
<dbReference type="Proteomes" id="UP000681720">
    <property type="component" value="Unassembled WGS sequence"/>
</dbReference>
<dbReference type="PANTHER" id="PTHR11532">
    <property type="entry name" value="PROTEASE M14 CARBOXYPEPTIDASE"/>
    <property type="match status" value="1"/>
</dbReference>
<dbReference type="GO" id="GO:0006518">
    <property type="term" value="P:peptide metabolic process"/>
    <property type="evidence" value="ECO:0007669"/>
    <property type="project" value="TreeGrafter"/>
</dbReference>
<dbReference type="PROSITE" id="PS52035">
    <property type="entry name" value="PEPTIDASE_M14"/>
    <property type="match status" value="1"/>
</dbReference>
<comment type="caution">
    <text evidence="7">The sequence shown here is derived from an EMBL/GenBank/DDBJ whole genome shotgun (WGS) entry which is preliminary data.</text>
</comment>
<gene>
    <name evidence="4" type="ORF">BYL167_LOCUS39990</name>
    <name evidence="5" type="ORF">BYL167_LOCUS41414</name>
    <name evidence="6" type="ORF">GIL414_LOCUS50566</name>
    <name evidence="7" type="ORF">GIL414_LOCUS53836</name>
</gene>
<dbReference type="AlphaFoldDB" id="A0A8S3CRX2"/>
<dbReference type="InterPro" id="IPR050753">
    <property type="entry name" value="Peptidase_M14_domain"/>
</dbReference>
<evidence type="ECO:0000313" key="7">
    <source>
        <dbReference type="EMBL" id="CAF4941361.1"/>
    </source>
</evidence>
<dbReference type="EMBL" id="CAJOBJ010168878">
    <property type="protein sequence ID" value="CAF4874882.1"/>
    <property type="molecule type" value="Genomic_DNA"/>
</dbReference>
<name>A0A8S3CRX2_9BILA</name>
<evidence type="ECO:0000256" key="2">
    <source>
        <dbReference type="PROSITE-ProRule" id="PRU01379"/>
    </source>
</evidence>
<evidence type="ECO:0000259" key="3">
    <source>
        <dbReference type="PROSITE" id="PS52035"/>
    </source>
</evidence>
<dbReference type="Proteomes" id="UP000681967">
    <property type="component" value="Unassembled WGS sequence"/>
</dbReference>
<feature type="active site" description="Proton donor/acceptor" evidence="2">
    <location>
        <position position="43"/>
    </location>
</feature>
<reference evidence="7" key="1">
    <citation type="submission" date="2021-02" db="EMBL/GenBank/DDBJ databases">
        <authorList>
            <person name="Nowell W R."/>
        </authorList>
    </citation>
    <scope>NUCLEOTIDE SEQUENCE</scope>
</reference>
<sequence>MYKGTSCVRFHDGITNGASWYVIDGGMQDWSYAYTSDMQITIELGCNKYPDEANLKSYWDDNKGALLAYITQ</sequence>
<dbReference type="InterPro" id="IPR000834">
    <property type="entry name" value="Peptidase_M14"/>
</dbReference>
<feature type="non-terminal residue" evidence="7">
    <location>
        <position position="72"/>
    </location>
</feature>
<feature type="domain" description="Peptidase M14" evidence="3">
    <location>
        <begin position="1"/>
        <end position="72"/>
    </location>
</feature>
<organism evidence="7 8">
    <name type="scientific">Rotaria magnacalcarata</name>
    <dbReference type="NCBI Taxonomy" id="392030"/>
    <lineage>
        <taxon>Eukaryota</taxon>
        <taxon>Metazoa</taxon>
        <taxon>Spiralia</taxon>
        <taxon>Gnathifera</taxon>
        <taxon>Rotifera</taxon>
        <taxon>Eurotatoria</taxon>
        <taxon>Bdelloidea</taxon>
        <taxon>Philodinida</taxon>
        <taxon>Philodinidae</taxon>
        <taxon>Rotaria</taxon>
    </lineage>
</organism>
<dbReference type="Pfam" id="PF00246">
    <property type="entry name" value="Peptidase_M14"/>
    <property type="match status" value="1"/>
</dbReference>
<comment type="similarity">
    <text evidence="1 2">Belongs to the peptidase M14 family.</text>
</comment>
<dbReference type="GO" id="GO:0005615">
    <property type="term" value="C:extracellular space"/>
    <property type="evidence" value="ECO:0007669"/>
    <property type="project" value="TreeGrafter"/>
</dbReference>
<dbReference type="EMBL" id="CAJOBH010105024">
    <property type="protein sequence ID" value="CAF4632337.1"/>
    <property type="molecule type" value="Genomic_DNA"/>
</dbReference>